<keyword evidence="13" id="KW-1185">Reference proteome</keyword>
<dbReference type="STRING" id="172713.GCA_001705305_03510"/>
<dbReference type="InterPro" id="IPR013189">
    <property type="entry name" value="Glyco_hydro_32_C"/>
</dbReference>
<dbReference type="Pfam" id="PF08244">
    <property type="entry name" value="Glyco_hydro_32C"/>
    <property type="match status" value="1"/>
</dbReference>
<dbReference type="SUPFAM" id="SSF75005">
    <property type="entry name" value="Arabinanase/levansucrase/invertase"/>
    <property type="match status" value="1"/>
</dbReference>
<dbReference type="SUPFAM" id="SSF49899">
    <property type="entry name" value="Concanavalin A-like lectins/glucanases"/>
    <property type="match status" value="1"/>
</dbReference>
<evidence type="ECO:0000256" key="5">
    <source>
        <dbReference type="ARBA" id="ARBA00022801"/>
    </source>
</evidence>
<dbReference type="InterPro" id="IPR001362">
    <property type="entry name" value="Glyco_hydro_32"/>
</dbReference>
<keyword evidence="6 8" id="KW-0326">Glycosidase</keyword>
<dbReference type="Gene3D" id="2.60.120.560">
    <property type="entry name" value="Exo-inulinase, domain 1"/>
    <property type="match status" value="1"/>
</dbReference>
<dbReference type="CDD" id="cd18623">
    <property type="entry name" value="GH32_ScrB-like"/>
    <property type="match status" value="1"/>
</dbReference>
<accession>A0A222WSR7</accession>
<dbReference type="GO" id="GO:0005985">
    <property type="term" value="P:sucrose metabolic process"/>
    <property type="evidence" value="ECO:0007669"/>
    <property type="project" value="UniProtKB-UniPathway"/>
</dbReference>
<dbReference type="Pfam" id="PF00251">
    <property type="entry name" value="Glyco_hydro_32N"/>
    <property type="match status" value="1"/>
</dbReference>
<dbReference type="PROSITE" id="PS00609">
    <property type="entry name" value="GLYCOSYL_HYDROL_F32"/>
    <property type="match status" value="1"/>
</dbReference>
<keyword evidence="9" id="KW-0119">Carbohydrate metabolism</keyword>
<dbReference type="UniPathway" id="UPA00238"/>
<evidence type="ECO:0000256" key="8">
    <source>
        <dbReference type="RuleBase" id="RU362110"/>
    </source>
</evidence>
<reference evidence="12 13" key="1">
    <citation type="submission" date="2017-03" db="EMBL/GenBank/DDBJ databases">
        <title>Complete genome sequence of Paenibacillus Kribbensis producing bioflocculants.</title>
        <authorList>
            <person name="Lee H.-G."/>
            <person name="Oh H.-M."/>
        </authorList>
    </citation>
    <scope>NUCLEOTIDE SEQUENCE [LARGE SCALE GENOMIC DNA]</scope>
    <source>
        <strain evidence="12 13">AM49</strain>
    </source>
</reference>
<evidence type="ECO:0000313" key="13">
    <source>
        <dbReference type="Proteomes" id="UP000214666"/>
    </source>
</evidence>
<name>A0A222WSR7_9BACL</name>
<organism evidence="12 13">
    <name type="scientific">Paenibacillus kribbensis</name>
    <dbReference type="NCBI Taxonomy" id="172713"/>
    <lineage>
        <taxon>Bacteria</taxon>
        <taxon>Bacillati</taxon>
        <taxon>Bacillota</taxon>
        <taxon>Bacilli</taxon>
        <taxon>Bacillales</taxon>
        <taxon>Paenibacillaceae</taxon>
        <taxon>Paenibacillus</taxon>
    </lineage>
</organism>
<dbReference type="InterPro" id="IPR051214">
    <property type="entry name" value="GH32_Enzymes"/>
</dbReference>
<dbReference type="OrthoDB" id="9759709at2"/>
<dbReference type="PANTHER" id="PTHR43101">
    <property type="entry name" value="BETA-FRUCTOSIDASE"/>
    <property type="match status" value="1"/>
</dbReference>
<dbReference type="PANTHER" id="PTHR43101:SF1">
    <property type="entry name" value="BETA-FRUCTOSIDASE"/>
    <property type="match status" value="1"/>
</dbReference>
<dbReference type="NCBIfam" id="TIGR01322">
    <property type="entry name" value="scrB_fam"/>
    <property type="match status" value="1"/>
</dbReference>
<evidence type="ECO:0000256" key="4">
    <source>
        <dbReference type="ARBA" id="ARBA00019623"/>
    </source>
</evidence>
<dbReference type="InterPro" id="IPR013148">
    <property type="entry name" value="Glyco_hydro_32_N"/>
</dbReference>
<feature type="domain" description="Glycosyl hydrolase family 32 N-terminal" evidence="10">
    <location>
        <begin position="12"/>
        <end position="315"/>
    </location>
</feature>
<evidence type="ECO:0000256" key="1">
    <source>
        <dbReference type="ARBA" id="ARBA00004914"/>
    </source>
</evidence>
<evidence type="ECO:0000256" key="9">
    <source>
        <dbReference type="RuleBase" id="RU365015"/>
    </source>
</evidence>
<evidence type="ECO:0000256" key="2">
    <source>
        <dbReference type="ARBA" id="ARBA00009902"/>
    </source>
</evidence>
<dbReference type="InterPro" id="IPR013320">
    <property type="entry name" value="ConA-like_dom_sf"/>
</dbReference>
<comment type="similarity">
    <text evidence="2 8">Belongs to the glycosyl hydrolase 32 family.</text>
</comment>
<comment type="pathway">
    <text evidence="1 9">Glycan biosynthesis; sucrose metabolism.</text>
</comment>
<gene>
    <name evidence="12" type="ORF">B4V02_19565</name>
</gene>
<dbReference type="GO" id="GO:0005737">
    <property type="term" value="C:cytoplasm"/>
    <property type="evidence" value="ECO:0007669"/>
    <property type="project" value="UniProtKB-SubCell"/>
</dbReference>
<dbReference type="Gene3D" id="2.115.10.20">
    <property type="entry name" value="Glycosyl hydrolase domain, family 43"/>
    <property type="match status" value="1"/>
</dbReference>
<keyword evidence="9" id="KW-0963">Cytoplasm</keyword>
<feature type="domain" description="Glycosyl hydrolase family 32 C-terminal" evidence="11">
    <location>
        <begin position="343"/>
        <end position="433"/>
    </location>
</feature>
<evidence type="ECO:0000256" key="3">
    <source>
        <dbReference type="ARBA" id="ARBA00012758"/>
    </source>
</evidence>
<comment type="catalytic activity">
    <reaction evidence="8">
        <text>Hydrolysis of terminal non-reducing beta-D-fructofuranoside residues in beta-D-fructofuranosides.</text>
        <dbReference type="EC" id="3.2.1.26"/>
    </reaction>
</comment>
<dbReference type="EMBL" id="CP020028">
    <property type="protein sequence ID" value="ASR48733.1"/>
    <property type="molecule type" value="Genomic_DNA"/>
</dbReference>
<dbReference type="InterPro" id="IPR023296">
    <property type="entry name" value="Glyco_hydro_beta-prop_sf"/>
</dbReference>
<evidence type="ECO:0000259" key="10">
    <source>
        <dbReference type="Pfam" id="PF00251"/>
    </source>
</evidence>
<dbReference type="InterPro" id="IPR006232">
    <property type="entry name" value="Suc6P_hydrolase"/>
</dbReference>
<dbReference type="GO" id="GO:0004564">
    <property type="term" value="F:beta-fructofuranosidase activity"/>
    <property type="evidence" value="ECO:0007669"/>
    <property type="project" value="UniProtKB-EC"/>
</dbReference>
<comment type="subcellular location">
    <subcellularLocation>
        <location evidence="9">Cytoplasm</location>
    </subcellularLocation>
</comment>
<evidence type="ECO:0000259" key="11">
    <source>
        <dbReference type="Pfam" id="PF08244"/>
    </source>
</evidence>
<dbReference type="Proteomes" id="UP000214666">
    <property type="component" value="Chromosome"/>
</dbReference>
<dbReference type="RefSeq" id="WP_094156038.1">
    <property type="nucleotide sequence ID" value="NZ_CP020028.1"/>
</dbReference>
<dbReference type="EC" id="3.2.1.26" evidence="3 8"/>
<protein>
    <recommendedName>
        <fullName evidence="4 8">Sucrose-6-phosphate hydrolase</fullName>
        <ecNumber evidence="3 8">3.2.1.26</ecNumber>
    </recommendedName>
    <alternativeName>
        <fullName evidence="7 9">Invertase</fullName>
    </alternativeName>
</protein>
<dbReference type="AlphaFoldDB" id="A0A222WSR7"/>
<comment type="function">
    <text evidence="9">Enables the bacterium to metabolize sucrose as a sole carbon source.</text>
</comment>
<evidence type="ECO:0000256" key="6">
    <source>
        <dbReference type="ARBA" id="ARBA00023295"/>
    </source>
</evidence>
<proteinExistence type="inferred from homology"/>
<dbReference type="SMART" id="SM00640">
    <property type="entry name" value="Glyco_32"/>
    <property type="match status" value="1"/>
</dbReference>
<keyword evidence="5 8" id="KW-0378">Hydrolase</keyword>
<sequence length="458" mass="53241">MNKSDSYNLKYHITPPYGLLNDPNGLAFFNHQYHVFYQWNPKGTEHKHKCWGHVVSSDLVHWQRKSVALEPSEWYDKDGIYSGGAIVHNEQLYLFYTGNVVRDDGVKESYQCAAVSEDGEHFQKIGPLFEHPKGYTRHVRDPKVWRDHNGDWWLIVGGQREDMTGDTLIYKSTDLSNWECQGSFFEHDNKFGYMWECPDVLNFAENDIFVFSPQGLPEVGEYYKNPNQSGYIVGKLLETGKFSGNLSDFKELDRGFDFYAPQSFRVNDRIIMFGWMSAMNEETERAVPTIQEGWIHALTLPREIVLINGVLYQKPLPELQLLRLDGAHYKGNIRSGGWLLPSLQVEFIVHFSMLTQNFKMIIRNAVQIDYNSEENSLTVWRTNWLTNQKEYRKATLTNRLAGMQIFIESSSLEIFVNEGEEVFSLRYFLEDTEQRSVLLEAGDNEGEIKIYQLHECKA</sequence>
<evidence type="ECO:0000256" key="7">
    <source>
        <dbReference type="ARBA" id="ARBA00033367"/>
    </source>
</evidence>
<dbReference type="KEGG" id="pkb:B4V02_19565"/>
<evidence type="ECO:0000313" key="12">
    <source>
        <dbReference type="EMBL" id="ASR48733.1"/>
    </source>
</evidence>
<dbReference type="InterPro" id="IPR018053">
    <property type="entry name" value="Glyco_hydro_32_AS"/>
</dbReference>